<dbReference type="Gene3D" id="2.80.10.50">
    <property type="match status" value="2"/>
</dbReference>
<evidence type="ECO:0000313" key="5">
    <source>
        <dbReference type="Proteomes" id="UP001355207"/>
    </source>
</evidence>
<sequence length="340" mass="36793">MYLSSILSLLIFTSTIVEASPINKRYSGVKIQSYRSRKCLSPIGPSITFGDGTLVATVDCNQAKTWDINPGSGSVLLHDNNRFALDAGDGRTNNEIVKLWTSYPTLFQQTWFLTGDLRIAITGGDQCLDESENGPQTYKCYTGNTNQIWYILDGGNSTPPPASSSASPSVTSSATQPSQSSTSEVFKDPSNTSRRIHPNNDNGLCVTAGNGFITAGSSVNIAACYDTKDPVFKAQSFNIAAGSKSDYIRSASNSNLCLDVGTNPGSGSRVYISDCSSTTTTVTKWNYMVDKISVDGKNLCLDRELNSGTTKGRSLDYLANLQVWECFPDNQQQLFTLYPL</sequence>
<feature type="chain" id="PRO_5043746834" description="Ricin B lectin domain-containing protein" evidence="2">
    <location>
        <begin position="20"/>
        <end position="340"/>
    </location>
</feature>
<dbReference type="InterPro" id="IPR035992">
    <property type="entry name" value="Ricin_B-like_lectins"/>
</dbReference>
<dbReference type="AlphaFoldDB" id="A0AAX4JY52"/>
<feature type="region of interest" description="Disordered" evidence="1">
    <location>
        <begin position="152"/>
        <end position="200"/>
    </location>
</feature>
<evidence type="ECO:0000313" key="4">
    <source>
        <dbReference type="EMBL" id="WWC90287.1"/>
    </source>
</evidence>
<dbReference type="Pfam" id="PF00652">
    <property type="entry name" value="Ricin_B_lectin"/>
    <property type="match status" value="2"/>
</dbReference>
<dbReference type="SMART" id="SM00458">
    <property type="entry name" value="RICIN"/>
    <property type="match status" value="2"/>
</dbReference>
<evidence type="ECO:0000256" key="1">
    <source>
        <dbReference type="SAM" id="MobiDB-lite"/>
    </source>
</evidence>
<dbReference type="EMBL" id="CP144103">
    <property type="protein sequence ID" value="WWC90287.1"/>
    <property type="molecule type" value="Genomic_DNA"/>
</dbReference>
<evidence type="ECO:0000256" key="2">
    <source>
        <dbReference type="SAM" id="SignalP"/>
    </source>
</evidence>
<keyword evidence="5" id="KW-1185">Reference proteome</keyword>
<keyword evidence="2" id="KW-0732">Signal</keyword>
<dbReference type="CDD" id="cd00161">
    <property type="entry name" value="beta-trefoil_Ricin-like"/>
    <property type="match status" value="1"/>
</dbReference>
<reference evidence="4 5" key="1">
    <citation type="submission" date="2024-01" db="EMBL/GenBank/DDBJ databases">
        <title>Comparative genomics of Cryptococcus and Kwoniella reveals pathogenesis evolution and contrasting modes of karyotype evolution via chromosome fusion or intercentromeric recombination.</title>
        <authorList>
            <person name="Coelho M.A."/>
            <person name="David-Palma M."/>
            <person name="Shea T."/>
            <person name="Bowers K."/>
            <person name="McGinley-Smith S."/>
            <person name="Mohammad A.W."/>
            <person name="Gnirke A."/>
            <person name="Yurkov A.M."/>
            <person name="Nowrousian M."/>
            <person name="Sun S."/>
            <person name="Cuomo C.A."/>
            <person name="Heitman J."/>
        </authorList>
    </citation>
    <scope>NUCLEOTIDE SEQUENCE [LARGE SCALE GENOMIC DNA]</scope>
    <source>
        <strain evidence="4 5">CBS 6074</strain>
    </source>
</reference>
<accession>A0AAX4JY52</accession>
<organism evidence="4 5">
    <name type="scientific">Kwoniella dendrophila CBS 6074</name>
    <dbReference type="NCBI Taxonomy" id="1295534"/>
    <lineage>
        <taxon>Eukaryota</taxon>
        <taxon>Fungi</taxon>
        <taxon>Dikarya</taxon>
        <taxon>Basidiomycota</taxon>
        <taxon>Agaricomycotina</taxon>
        <taxon>Tremellomycetes</taxon>
        <taxon>Tremellales</taxon>
        <taxon>Cryptococcaceae</taxon>
        <taxon>Kwoniella</taxon>
    </lineage>
</organism>
<protein>
    <recommendedName>
        <fullName evidence="3">Ricin B lectin domain-containing protein</fullName>
    </recommendedName>
</protein>
<dbReference type="RefSeq" id="XP_066077050.1">
    <property type="nucleotide sequence ID" value="XM_066220953.1"/>
</dbReference>
<proteinExistence type="predicted"/>
<gene>
    <name evidence="4" type="ORF">L201_005220</name>
</gene>
<feature type="signal peptide" evidence="2">
    <location>
        <begin position="1"/>
        <end position="19"/>
    </location>
</feature>
<dbReference type="PROSITE" id="PS50231">
    <property type="entry name" value="RICIN_B_LECTIN"/>
    <property type="match status" value="2"/>
</dbReference>
<evidence type="ECO:0000259" key="3">
    <source>
        <dbReference type="SMART" id="SM00458"/>
    </source>
</evidence>
<dbReference type="SUPFAM" id="SSF50370">
    <property type="entry name" value="Ricin B-like lectins"/>
    <property type="match status" value="2"/>
</dbReference>
<name>A0AAX4JY52_9TREE</name>
<dbReference type="GeneID" id="91095890"/>
<feature type="domain" description="Ricin B lectin" evidence="3">
    <location>
        <begin position="190"/>
        <end position="336"/>
    </location>
</feature>
<dbReference type="InterPro" id="IPR000772">
    <property type="entry name" value="Ricin_B_lectin"/>
</dbReference>
<feature type="domain" description="Ricin B lectin" evidence="3">
    <location>
        <begin position="26"/>
        <end position="152"/>
    </location>
</feature>
<dbReference type="Proteomes" id="UP001355207">
    <property type="component" value="Chromosome 6"/>
</dbReference>
<feature type="compositionally biased region" description="Low complexity" evidence="1">
    <location>
        <begin position="163"/>
        <end position="183"/>
    </location>
</feature>